<dbReference type="Pfam" id="PF11991">
    <property type="entry name" value="Trp_DMAT"/>
    <property type="match status" value="1"/>
</dbReference>
<gene>
    <name evidence="3" type="ORF">DHEL01_v212453</name>
</gene>
<name>A0A2P5HFX5_DIAHE</name>
<dbReference type="AlphaFoldDB" id="A0A2P5HFX5"/>
<dbReference type="PANTHER" id="PTHR40627:SF4">
    <property type="entry name" value="PRENYLTRANSFERASE ASQH1-RELATED"/>
    <property type="match status" value="1"/>
</dbReference>
<evidence type="ECO:0000313" key="4">
    <source>
        <dbReference type="Proteomes" id="UP000094444"/>
    </source>
</evidence>
<keyword evidence="4" id="KW-1185">Reference proteome</keyword>
<evidence type="ECO:0000313" key="3">
    <source>
        <dbReference type="EMBL" id="POS69153.1"/>
    </source>
</evidence>
<organism evidence="3 4">
    <name type="scientific">Diaporthe helianthi</name>
    <dbReference type="NCBI Taxonomy" id="158607"/>
    <lineage>
        <taxon>Eukaryota</taxon>
        <taxon>Fungi</taxon>
        <taxon>Dikarya</taxon>
        <taxon>Ascomycota</taxon>
        <taxon>Pezizomycotina</taxon>
        <taxon>Sordariomycetes</taxon>
        <taxon>Sordariomycetidae</taxon>
        <taxon>Diaporthales</taxon>
        <taxon>Diaporthaceae</taxon>
        <taxon>Diaporthe</taxon>
    </lineage>
</organism>
<dbReference type="OrthoDB" id="3354387at2759"/>
<dbReference type="STRING" id="158607.A0A2P5HFX5"/>
<dbReference type="PANTHER" id="PTHR40627">
    <property type="entry name" value="INDOLE PRENYLTRANSFERASE TDIB-RELATED"/>
    <property type="match status" value="1"/>
</dbReference>
<reference evidence="3" key="1">
    <citation type="submission" date="2017-09" db="EMBL/GenBank/DDBJ databases">
        <title>Polyketide synthases of a Diaporthe helianthi virulent isolate.</title>
        <authorList>
            <person name="Baroncelli R."/>
        </authorList>
    </citation>
    <scope>NUCLEOTIDE SEQUENCE [LARGE SCALE GENOMIC DNA]</scope>
    <source>
        <strain evidence="3">7/96</strain>
    </source>
</reference>
<proteinExistence type="inferred from homology"/>
<dbReference type="GO" id="GO:0004659">
    <property type="term" value="F:prenyltransferase activity"/>
    <property type="evidence" value="ECO:0007669"/>
    <property type="project" value="TreeGrafter"/>
</dbReference>
<comment type="caution">
    <text evidence="3">The sequence shown here is derived from an EMBL/GenBank/DDBJ whole genome shotgun (WGS) entry which is preliminary data.</text>
</comment>
<evidence type="ECO:0000256" key="2">
    <source>
        <dbReference type="ARBA" id="ARBA00022679"/>
    </source>
</evidence>
<keyword evidence="2" id="KW-0808">Transferase</keyword>
<dbReference type="InParanoid" id="A0A2P5HFX5"/>
<dbReference type="InterPro" id="IPR017795">
    <property type="entry name" value="ABBA_NscD-like"/>
</dbReference>
<protein>
    <submittedName>
        <fullName evidence="3">Aromatic prenyltransferase</fullName>
    </submittedName>
</protein>
<accession>A0A2P5HFX5</accession>
<sequence>MGGHIAAEPAVIDQIWELVAAICRLPEGFPRGEPFPCLSSTDGVSGGNSSVFLYYFDVGPSQEETPGVKLYFPAWNYASDRQIADGLAGWMRKHGRGQFVDAYLGALGHIISHRRLNQVGAVGSFCAAQMMISIMVKGGKLQVTSYISPEGHHPGRSK</sequence>
<comment type="similarity">
    <text evidence="1">Belongs to the tryptophan dimethylallyltransferase family.</text>
</comment>
<evidence type="ECO:0000256" key="1">
    <source>
        <dbReference type="ARBA" id="ARBA00010209"/>
    </source>
</evidence>
<dbReference type="Proteomes" id="UP000094444">
    <property type="component" value="Unassembled WGS sequence"/>
</dbReference>
<dbReference type="EMBL" id="MAVT02002602">
    <property type="protein sequence ID" value="POS69153.1"/>
    <property type="molecule type" value="Genomic_DNA"/>
</dbReference>
<dbReference type="GO" id="GO:0009820">
    <property type="term" value="P:alkaloid metabolic process"/>
    <property type="evidence" value="ECO:0007669"/>
    <property type="project" value="InterPro"/>
</dbReference>